<evidence type="ECO:0000256" key="3">
    <source>
        <dbReference type="ARBA" id="ARBA00022490"/>
    </source>
</evidence>
<dbReference type="Gene3D" id="3.40.50.12370">
    <property type="match status" value="1"/>
</dbReference>
<dbReference type="SUPFAM" id="SSF52402">
    <property type="entry name" value="Adenine nucleotide alpha hydrolases-like"/>
    <property type="match status" value="2"/>
</dbReference>
<evidence type="ECO:0000313" key="6">
    <source>
        <dbReference type="EMBL" id="VVO68631.1"/>
    </source>
</evidence>
<comment type="function">
    <text evidence="4">Required for resistance to DNA-damaging agents.</text>
</comment>
<protein>
    <submittedName>
        <fullName evidence="6">Universal stress protein E</fullName>
    </submittedName>
</protein>
<comment type="subcellular location">
    <subcellularLocation>
        <location evidence="1">Cytoplasm</location>
    </subcellularLocation>
</comment>
<organism evidence="6 7">
    <name type="scientific">Pseudomonas fluorescens</name>
    <dbReference type="NCBI Taxonomy" id="294"/>
    <lineage>
        <taxon>Bacteria</taxon>
        <taxon>Pseudomonadati</taxon>
        <taxon>Pseudomonadota</taxon>
        <taxon>Gammaproteobacteria</taxon>
        <taxon>Pseudomonadales</taxon>
        <taxon>Pseudomonadaceae</taxon>
        <taxon>Pseudomonas</taxon>
    </lineage>
</organism>
<comment type="similarity">
    <text evidence="2">Belongs to the universal stress protein A family.</text>
</comment>
<dbReference type="RefSeq" id="WP_095179823.1">
    <property type="nucleotide sequence ID" value="NZ_CABVIC010000001.1"/>
</dbReference>
<dbReference type="EMBL" id="CABVIC010000001">
    <property type="protein sequence ID" value="VVO68631.1"/>
    <property type="molecule type" value="Genomic_DNA"/>
</dbReference>
<feature type="domain" description="UspA" evidence="5">
    <location>
        <begin position="16"/>
        <end position="142"/>
    </location>
</feature>
<proteinExistence type="inferred from homology"/>
<sequence length="323" mass="35415">MFRLKRILLIAPAEMTRTPAFDRARALARASGALLHIVAFDHVQSLALAGLIDHDAMAQAREGYLQMHRQWLEQQARFQRGAGVQVSTEVVWARATPAHVLEYINDIHVDLVIKDAHHVSALNQTFHPPLDWLLVRDCPACVHLVTEAAHPKPLKILAAIDLSHLEDLTQGLNDRILGVASTLAAKCDASLHLLNVANWSVVGDAAMSVPNLSLDHSLRDAINDTQQEAFDTLAERYGLDEEHSHLLSGVPYRVIEDFARQHAFDLLVLGICHHQALDGFIGGTAECLMNRASCSLLMVKAMPATACPVIAAVDGNRLGIIHQ</sequence>
<evidence type="ECO:0000259" key="5">
    <source>
        <dbReference type="Pfam" id="PF00582"/>
    </source>
</evidence>
<dbReference type="Proteomes" id="UP000326067">
    <property type="component" value="Unassembled WGS sequence"/>
</dbReference>
<dbReference type="PANTHER" id="PTHR47892:SF1">
    <property type="entry name" value="UNIVERSAL STRESS PROTEIN E"/>
    <property type="match status" value="1"/>
</dbReference>
<evidence type="ECO:0000256" key="4">
    <source>
        <dbReference type="ARBA" id="ARBA00037131"/>
    </source>
</evidence>
<keyword evidence="3" id="KW-0963">Cytoplasm</keyword>
<name>A0A5E7HW24_PSEFL</name>
<dbReference type="Pfam" id="PF00582">
    <property type="entry name" value="Usp"/>
    <property type="match status" value="2"/>
</dbReference>
<dbReference type="GO" id="GO:0005737">
    <property type="term" value="C:cytoplasm"/>
    <property type="evidence" value="ECO:0007669"/>
    <property type="project" value="UniProtKB-SubCell"/>
</dbReference>
<feature type="domain" description="UspA" evidence="5">
    <location>
        <begin position="175"/>
        <end position="300"/>
    </location>
</feature>
<evidence type="ECO:0000256" key="1">
    <source>
        <dbReference type="ARBA" id="ARBA00004496"/>
    </source>
</evidence>
<accession>A0A5E7HW24</accession>
<evidence type="ECO:0000313" key="7">
    <source>
        <dbReference type="Proteomes" id="UP000326067"/>
    </source>
</evidence>
<dbReference type="AlphaFoldDB" id="A0A5E7HW24"/>
<reference evidence="6 7" key="1">
    <citation type="submission" date="2019-09" db="EMBL/GenBank/DDBJ databases">
        <authorList>
            <person name="Chandra G."/>
            <person name="Truman W A."/>
        </authorList>
    </citation>
    <scope>NUCLEOTIDE SEQUENCE [LARGE SCALE GENOMIC DNA]</scope>
    <source>
        <strain evidence="6">PS847</strain>
    </source>
</reference>
<dbReference type="PANTHER" id="PTHR47892">
    <property type="entry name" value="UNIVERSAL STRESS PROTEIN E"/>
    <property type="match status" value="1"/>
</dbReference>
<dbReference type="InterPro" id="IPR006016">
    <property type="entry name" value="UspA"/>
</dbReference>
<gene>
    <name evidence="6" type="primary">uspE_2</name>
    <name evidence="6" type="ORF">PS847_01187</name>
</gene>
<evidence type="ECO:0000256" key="2">
    <source>
        <dbReference type="ARBA" id="ARBA00008791"/>
    </source>
</evidence>